<dbReference type="AlphaFoldDB" id="A0A1H3IYG3"/>
<dbReference type="EMBL" id="FNON01000005">
    <property type="protein sequence ID" value="SDY31954.1"/>
    <property type="molecule type" value="Genomic_DNA"/>
</dbReference>
<accession>A0A1H3IYG3</accession>
<sequence length="168" mass="18611">MRKSIAHPRNRGPRNRRTTLRRIAVIDPLERTCACPACSLAGGPRAAYWLRKCQAFAGSKRLLDGCEPLCLRVAGLLARYCDCEGCAELGPETSRYYRLIIAIDRRLAAFDGRVYDGDECPNAVDTPQSLAMVEKILTETRVVDDVVENVMLILDNAGLLDKLLGEES</sequence>
<dbReference type="RefSeq" id="WP_143047134.1">
    <property type="nucleotide sequence ID" value="NZ_FNON01000005.1"/>
</dbReference>
<reference evidence="1 2" key="1">
    <citation type="submission" date="2016-10" db="EMBL/GenBank/DDBJ databases">
        <authorList>
            <person name="de Groot N.N."/>
        </authorList>
    </citation>
    <scope>NUCLEOTIDE SEQUENCE [LARGE SCALE GENOMIC DNA]</scope>
    <source>
        <strain evidence="1 2">CPCC 202699</strain>
    </source>
</reference>
<protein>
    <submittedName>
        <fullName evidence="1">Uncharacterized protein</fullName>
    </submittedName>
</protein>
<gene>
    <name evidence="1" type="ORF">SAMN05421504_105144</name>
</gene>
<name>A0A1H3IYG3_9PSEU</name>
<evidence type="ECO:0000313" key="1">
    <source>
        <dbReference type="EMBL" id="SDY31954.1"/>
    </source>
</evidence>
<dbReference type="STRING" id="589385.SAMN05421504_105144"/>
<proteinExistence type="predicted"/>
<dbReference type="Proteomes" id="UP000199515">
    <property type="component" value="Unassembled WGS sequence"/>
</dbReference>
<keyword evidence="2" id="KW-1185">Reference proteome</keyword>
<organism evidence="1 2">
    <name type="scientific">Amycolatopsis xylanica</name>
    <dbReference type="NCBI Taxonomy" id="589385"/>
    <lineage>
        <taxon>Bacteria</taxon>
        <taxon>Bacillati</taxon>
        <taxon>Actinomycetota</taxon>
        <taxon>Actinomycetes</taxon>
        <taxon>Pseudonocardiales</taxon>
        <taxon>Pseudonocardiaceae</taxon>
        <taxon>Amycolatopsis</taxon>
    </lineage>
</organism>
<evidence type="ECO:0000313" key="2">
    <source>
        <dbReference type="Proteomes" id="UP000199515"/>
    </source>
</evidence>